<dbReference type="OrthoDB" id="72325at2759"/>
<protein>
    <recommendedName>
        <fullName evidence="2">Probable 26S proteasome regulatory subunit p27</fullName>
    </recommendedName>
</protein>
<dbReference type="PANTHER" id="PTHR12651">
    <property type="entry name" value="26S PROTEASOME NON-ATPASE REGULATORY SUBUNIT 9"/>
    <property type="match status" value="1"/>
</dbReference>
<sequence length="212" mass="23131">MGFMLPSTESPRELARVLMARKDTIEAEINAQLSILKANSCDMMTPLVDPEGFPRADLDIYAIRSARARTISLRNDLKDVMNEIAKVLERIYDPSLVLPPPVETPSGSGAHTEGPLLPFAKVDGVAPESPAAEAGLRREDLIIKFGHLTKASFSASSLQPLAELVGNNENRELHVQILRDGQGLSLRLTPRKDWGGRGMLGCHIVPYHDTAS</sequence>
<dbReference type="InParanoid" id="A0A0D0E5F7"/>
<reference evidence="6" key="2">
    <citation type="submission" date="2015-01" db="EMBL/GenBank/DDBJ databases">
        <title>Evolutionary Origins and Diversification of the Mycorrhizal Mutualists.</title>
        <authorList>
            <consortium name="DOE Joint Genome Institute"/>
            <consortium name="Mycorrhizal Genomics Consortium"/>
            <person name="Kohler A."/>
            <person name="Kuo A."/>
            <person name="Nagy L.G."/>
            <person name="Floudas D."/>
            <person name="Copeland A."/>
            <person name="Barry K.W."/>
            <person name="Cichocki N."/>
            <person name="Veneault-Fourrey C."/>
            <person name="LaButti K."/>
            <person name="Lindquist E.A."/>
            <person name="Lipzen A."/>
            <person name="Lundell T."/>
            <person name="Morin E."/>
            <person name="Murat C."/>
            <person name="Riley R."/>
            <person name="Ohm R."/>
            <person name="Sun H."/>
            <person name="Tunlid A."/>
            <person name="Henrissat B."/>
            <person name="Grigoriev I.V."/>
            <person name="Hibbett D.S."/>
            <person name="Martin F."/>
        </authorList>
    </citation>
    <scope>NUCLEOTIDE SEQUENCE [LARGE SCALE GENOMIC DNA]</scope>
    <source>
        <strain evidence="6">Ve08.2h10</strain>
    </source>
</reference>
<gene>
    <name evidence="5" type="ORF">PAXRUDRAFT_822321</name>
</gene>
<dbReference type="InterPro" id="IPR035269">
    <property type="entry name" value="PSMD9"/>
</dbReference>
<evidence type="ECO:0000256" key="2">
    <source>
        <dbReference type="ARBA" id="ARBA00068021"/>
    </source>
</evidence>
<dbReference type="FunCoup" id="A0A0D0E5F7">
    <property type="interactions" value="700"/>
</dbReference>
<proteinExistence type="predicted"/>
<dbReference type="Proteomes" id="UP000054538">
    <property type="component" value="Unassembled WGS sequence"/>
</dbReference>
<dbReference type="Gene3D" id="6.10.140.1710">
    <property type="match status" value="1"/>
</dbReference>
<name>A0A0D0E5F7_9AGAM</name>
<dbReference type="InterPro" id="IPR040815">
    <property type="entry name" value="Nas2_N"/>
</dbReference>
<dbReference type="GO" id="GO:0005634">
    <property type="term" value="C:nucleus"/>
    <property type="evidence" value="ECO:0007669"/>
    <property type="project" value="TreeGrafter"/>
</dbReference>
<dbReference type="FunFam" id="2.30.42.10:FF:000107">
    <property type="entry name" value="26S proteasome non-ATPase regulatory subunit 9"/>
    <property type="match status" value="1"/>
</dbReference>
<organism evidence="5 6">
    <name type="scientific">Paxillus rubicundulus Ve08.2h10</name>
    <dbReference type="NCBI Taxonomy" id="930991"/>
    <lineage>
        <taxon>Eukaryota</taxon>
        <taxon>Fungi</taxon>
        <taxon>Dikarya</taxon>
        <taxon>Basidiomycota</taxon>
        <taxon>Agaricomycotina</taxon>
        <taxon>Agaricomycetes</taxon>
        <taxon>Agaricomycetidae</taxon>
        <taxon>Boletales</taxon>
        <taxon>Paxilineae</taxon>
        <taxon>Paxillaceae</taxon>
        <taxon>Paxillus</taxon>
    </lineage>
</organism>
<dbReference type="HOGENOM" id="CLU_073146_0_0_1"/>
<dbReference type="Pfam" id="PF04495">
    <property type="entry name" value="GRASP55_65"/>
    <property type="match status" value="1"/>
</dbReference>
<dbReference type="Pfam" id="PF18265">
    <property type="entry name" value="Nas2_N"/>
    <property type="match status" value="1"/>
</dbReference>
<accession>A0A0D0E5F7</accession>
<feature type="domain" description="Nas2 N-terminal" evidence="4">
    <location>
        <begin position="17"/>
        <end position="92"/>
    </location>
</feature>
<evidence type="ECO:0000256" key="1">
    <source>
        <dbReference type="ARBA" id="ARBA00023186"/>
    </source>
</evidence>
<dbReference type="GO" id="GO:0005737">
    <property type="term" value="C:cytoplasm"/>
    <property type="evidence" value="ECO:0007669"/>
    <property type="project" value="TreeGrafter"/>
</dbReference>
<dbReference type="PANTHER" id="PTHR12651:SF1">
    <property type="entry name" value="26S PROTEASOME NON-ATPASE REGULATORY SUBUNIT 9"/>
    <property type="match status" value="1"/>
</dbReference>
<dbReference type="EMBL" id="KN824848">
    <property type="protein sequence ID" value="KIK99866.1"/>
    <property type="molecule type" value="Genomic_DNA"/>
</dbReference>
<dbReference type="GO" id="GO:0070682">
    <property type="term" value="P:proteasome regulatory particle assembly"/>
    <property type="evidence" value="ECO:0007669"/>
    <property type="project" value="InterPro"/>
</dbReference>
<dbReference type="InterPro" id="IPR024958">
    <property type="entry name" value="GRASP_PDZ"/>
</dbReference>
<dbReference type="InterPro" id="IPR036034">
    <property type="entry name" value="PDZ_sf"/>
</dbReference>
<dbReference type="STRING" id="930991.A0A0D0E5F7"/>
<evidence type="ECO:0000313" key="5">
    <source>
        <dbReference type="EMBL" id="KIK99866.1"/>
    </source>
</evidence>
<keyword evidence="6" id="KW-1185">Reference proteome</keyword>
<dbReference type="AlphaFoldDB" id="A0A0D0E5F7"/>
<evidence type="ECO:0000313" key="6">
    <source>
        <dbReference type="Proteomes" id="UP000054538"/>
    </source>
</evidence>
<dbReference type="Gene3D" id="2.30.42.10">
    <property type="match status" value="1"/>
</dbReference>
<feature type="domain" description="PDZ GRASP-type" evidence="3">
    <location>
        <begin position="121"/>
        <end position="204"/>
    </location>
</feature>
<evidence type="ECO:0000259" key="4">
    <source>
        <dbReference type="Pfam" id="PF18265"/>
    </source>
</evidence>
<dbReference type="SUPFAM" id="SSF50156">
    <property type="entry name" value="PDZ domain-like"/>
    <property type="match status" value="1"/>
</dbReference>
<keyword evidence="1" id="KW-0143">Chaperone</keyword>
<evidence type="ECO:0000259" key="3">
    <source>
        <dbReference type="Pfam" id="PF04495"/>
    </source>
</evidence>
<reference evidence="5 6" key="1">
    <citation type="submission" date="2014-04" db="EMBL/GenBank/DDBJ databases">
        <authorList>
            <consortium name="DOE Joint Genome Institute"/>
            <person name="Kuo A."/>
            <person name="Kohler A."/>
            <person name="Jargeat P."/>
            <person name="Nagy L.G."/>
            <person name="Floudas D."/>
            <person name="Copeland A."/>
            <person name="Barry K.W."/>
            <person name="Cichocki N."/>
            <person name="Veneault-Fourrey C."/>
            <person name="LaButti K."/>
            <person name="Lindquist E.A."/>
            <person name="Lipzen A."/>
            <person name="Lundell T."/>
            <person name="Morin E."/>
            <person name="Murat C."/>
            <person name="Sun H."/>
            <person name="Tunlid A."/>
            <person name="Henrissat B."/>
            <person name="Grigoriev I.V."/>
            <person name="Hibbett D.S."/>
            <person name="Martin F."/>
            <person name="Nordberg H.P."/>
            <person name="Cantor M.N."/>
            <person name="Hua S.X."/>
        </authorList>
    </citation>
    <scope>NUCLEOTIDE SEQUENCE [LARGE SCALE GENOMIC DNA]</scope>
    <source>
        <strain evidence="5 6">Ve08.2h10</strain>
    </source>
</reference>